<dbReference type="OrthoDB" id="256574at2"/>
<evidence type="ECO:0000313" key="1">
    <source>
        <dbReference type="EMBL" id="MBB3934966.1"/>
    </source>
</evidence>
<keyword evidence="1" id="KW-0418">Kinase</keyword>
<dbReference type="Proteomes" id="UP000531216">
    <property type="component" value="Unassembled WGS sequence"/>
</dbReference>
<gene>
    <name evidence="1" type="ORF">GGR05_001094</name>
</gene>
<dbReference type="Gene3D" id="3.30.420.310">
    <property type="entry name" value="2-keto-3-deoxy-galactonokinase, C-terminal domain"/>
    <property type="match status" value="1"/>
</dbReference>
<dbReference type="GO" id="GO:0034194">
    <property type="term" value="P:D-galactonate catabolic process"/>
    <property type="evidence" value="ECO:0007669"/>
    <property type="project" value="InterPro"/>
</dbReference>
<organism evidence="1 2">
    <name type="scientific">Aureimonas phyllosphaerae</name>
    <dbReference type="NCBI Taxonomy" id="1166078"/>
    <lineage>
        <taxon>Bacteria</taxon>
        <taxon>Pseudomonadati</taxon>
        <taxon>Pseudomonadota</taxon>
        <taxon>Alphaproteobacteria</taxon>
        <taxon>Hyphomicrobiales</taxon>
        <taxon>Aurantimonadaceae</taxon>
        <taxon>Aureimonas</taxon>
    </lineage>
</organism>
<name>A0A7W6FTF9_9HYPH</name>
<dbReference type="EMBL" id="JACIDO010000002">
    <property type="protein sequence ID" value="MBB3934966.1"/>
    <property type="molecule type" value="Genomic_DNA"/>
</dbReference>
<dbReference type="Gene3D" id="3.30.420.300">
    <property type="entry name" value="2-keto-3-deoxy-galactonokinase, substrate binding domain"/>
    <property type="match status" value="1"/>
</dbReference>
<comment type="caution">
    <text evidence="1">The sequence shown here is derived from an EMBL/GenBank/DDBJ whole genome shotgun (WGS) entry which is preliminary data.</text>
</comment>
<dbReference type="AlphaFoldDB" id="A0A7W6FTF9"/>
<keyword evidence="1" id="KW-0808">Transferase</keyword>
<reference evidence="1 2" key="1">
    <citation type="submission" date="2020-08" db="EMBL/GenBank/DDBJ databases">
        <title>Genomic Encyclopedia of Type Strains, Phase IV (KMG-IV): sequencing the most valuable type-strain genomes for metagenomic binning, comparative biology and taxonomic classification.</title>
        <authorList>
            <person name="Goeker M."/>
        </authorList>
    </citation>
    <scope>NUCLEOTIDE SEQUENCE [LARGE SCALE GENOMIC DNA]</scope>
    <source>
        <strain evidence="1 2">DSM 25024</strain>
    </source>
</reference>
<evidence type="ECO:0000313" key="2">
    <source>
        <dbReference type="Proteomes" id="UP000531216"/>
    </source>
</evidence>
<accession>A0A7W6FTF9</accession>
<dbReference type="RefSeq" id="WP_090964051.1">
    <property type="nucleotide sequence ID" value="NZ_FOOA01000011.1"/>
</dbReference>
<protein>
    <submittedName>
        <fullName evidence="1">2-dehydro-3-deoxygalactonokinase</fullName>
        <ecNumber evidence="1">2.7.1.58</ecNumber>
    </submittedName>
</protein>
<dbReference type="Pfam" id="PF05035">
    <property type="entry name" value="DGOK"/>
    <property type="match status" value="1"/>
</dbReference>
<dbReference type="InterPro" id="IPR007729">
    <property type="entry name" value="DGOK"/>
</dbReference>
<dbReference type="InterPro" id="IPR042257">
    <property type="entry name" value="DGOK_C"/>
</dbReference>
<proteinExistence type="predicted"/>
<dbReference type="EC" id="2.7.1.58" evidence="1"/>
<dbReference type="GO" id="GO:0008671">
    <property type="term" value="F:2-dehydro-3-deoxygalactonokinase activity"/>
    <property type="evidence" value="ECO:0007669"/>
    <property type="project" value="UniProtKB-EC"/>
</dbReference>
<sequence>MSRRAAYALVDWGTTSFRAWACASDGTVLNERRTPEGLTGVIDGDFAGVLTRHLAAMNVAGDTPAILCGMVGSRTGWVEAAYLSVPTRLDDLANRATPVPSAGRPVHILPGLAQRGDAPDVMRGEETQLLGVVADGFDTGLVCMPGTHSKWVKLDGGAVIGFSTFMTGELFQLLRTGSILRQAVEGAEPPRPDTDGFAEGFARGFRHPAEATNALFQLRAGWLLDGAAPSGQAARLSGLMIGLEFAGATTVHGTGDRMALLASGPIATLYEAAFAAAGLSLARRFDADQCVRHGLLAAAHRLHSDRSPT</sequence>
<dbReference type="InterPro" id="IPR042258">
    <property type="entry name" value="DGOK_N"/>
</dbReference>
<keyword evidence="2" id="KW-1185">Reference proteome</keyword>